<accession>A0A9K3JXL0</accession>
<evidence type="ECO:0000313" key="2">
    <source>
        <dbReference type="EMBL" id="KAF5823380.1"/>
    </source>
</evidence>
<feature type="compositionally biased region" description="Polar residues" evidence="1">
    <location>
        <begin position="1"/>
        <end position="10"/>
    </location>
</feature>
<dbReference type="Gramene" id="mRNA:HanXRQr2_Chr01g0037751">
    <property type="protein sequence ID" value="CDS:HanXRQr2_Chr01g0037751.1"/>
    <property type="gene ID" value="HanXRQr2_Chr01g0037751"/>
</dbReference>
<feature type="region of interest" description="Disordered" evidence="1">
    <location>
        <begin position="1"/>
        <end position="23"/>
    </location>
</feature>
<evidence type="ECO:0000313" key="3">
    <source>
        <dbReference type="Proteomes" id="UP000215914"/>
    </source>
</evidence>
<reference evidence="2" key="2">
    <citation type="submission" date="2020-06" db="EMBL/GenBank/DDBJ databases">
        <title>Helianthus annuus Genome sequencing and assembly Release 2.</title>
        <authorList>
            <person name="Gouzy J."/>
            <person name="Langlade N."/>
            <person name="Munos S."/>
        </authorList>
    </citation>
    <scope>NUCLEOTIDE SEQUENCE</scope>
    <source>
        <tissue evidence="2">Leaves</tissue>
    </source>
</reference>
<dbReference type="Proteomes" id="UP000215914">
    <property type="component" value="Unassembled WGS sequence"/>
</dbReference>
<organism evidence="2 3">
    <name type="scientific">Helianthus annuus</name>
    <name type="common">Common sunflower</name>
    <dbReference type="NCBI Taxonomy" id="4232"/>
    <lineage>
        <taxon>Eukaryota</taxon>
        <taxon>Viridiplantae</taxon>
        <taxon>Streptophyta</taxon>
        <taxon>Embryophyta</taxon>
        <taxon>Tracheophyta</taxon>
        <taxon>Spermatophyta</taxon>
        <taxon>Magnoliopsida</taxon>
        <taxon>eudicotyledons</taxon>
        <taxon>Gunneridae</taxon>
        <taxon>Pentapetalae</taxon>
        <taxon>asterids</taxon>
        <taxon>campanulids</taxon>
        <taxon>Asterales</taxon>
        <taxon>Asteraceae</taxon>
        <taxon>Asteroideae</taxon>
        <taxon>Heliantheae alliance</taxon>
        <taxon>Heliantheae</taxon>
        <taxon>Helianthus</taxon>
    </lineage>
</organism>
<reference evidence="2" key="1">
    <citation type="journal article" date="2017" name="Nature">
        <title>The sunflower genome provides insights into oil metabolism, flowering and Asterid evolution.</title>
        <authorList>
            <person name="Badouin H."/>
            <person name="Gouzy J."/>
            <person name="Grassa C.J."/>
            <person name="Murat F."/>
            <person name="Staton S.E."/>
            <person name="Cottret L."/>
            <person name="Lelandais-Briere C."/>
            <person name="Owens G.L."/>
            <person name="Carrere S."/>
            <person name="Mayjonade B."/>
            <person name="Legrand L."/>
            <person name="Gill N."/>
            <person name="Kane N.C."/>
            <person name="Bowers J.E."/>
            <person name="Hubner S."/>
            <person name="Bellec A."/>
            <person name="Berard A."/>
            <person name="Berges H."/>
            <person name="Blanchet N."/>
            <person name="Boniface M.C."/>
            <person name="Brunel D."/>
            <person name="Catrice O."/>
            <person name="Chaidir N."/>
            <person name="Claudel C."/>
            <person name="Donnadieu C."/>
            <person name="Faraut T."/>
            <person name="Fievet G."/>
            <person name="Helmstetter N."/>
            <person name="King M."/>
            <person name="Knapp S.J."/>
            <person name="Lai Z."/>
            <person name="Le Paslier M.C."/>
            <person name="Lippi Y."/>
            <person name="Lorenzon L."/>
            <person name="Mandel J.R."/>
            <person name="Marage G."/>
            <person name="Marchand G."/>
            <person name="Marquand E."/>
            <person name="Bret-Mestries E."/>
            <person name="Morien E."/>
            <person name="Nambeesan S."/>
            <person name="Nguyen T."/>
            <person name="Pegot-Espagnet P."/>
            <person name="Pouilly N."/>
            <person name="Raftis F."/>
            <person name="Sallet E."/>
            <person name="Schiex T."/>
            <person name="Thomas J."/>
            <person name="Vandecasteele C."/>
            <person name="Vares D."/>
            <person name="Vear F."/>
            <person name="Vautrin S."/>
            <person name="Crespi M."/>
            <person name="Mangin B."/>
            <person name="Burke J.M."/>
            <person name="Salse J."/>
            <person name="Munos S."/>
            <person name="Vincourt P."/>
            <person name="Rieseberg L.H."/>
            <person name="Langlade N.B."/>
        </authorList>
    </citation>
    <scope>NUCLEOTIDE SEQUENCE</scope>
    <source>
        <tissue evidence="2">Leaves</tissue>
    </source>
</reference>
<name>A0A9K3JXL0_HELAN</name>
<proteinExistence type="predicted"/>
<gene>
    <name evidence="2" type="ORF">HanXRQr2_Chr01g0037751</name>
</gene>
<keyword evidence="3" id="KW-1185">Reference proteome</keyword>
<dbReference type="AlphaFoldDB" id="A0A9K3JXL0"/>
<comment type="caution">
    <text evidence="2">The sequence shown here is derived from an EMBL/GenBank/DDBJ whole genome shotgun (WGS) entry which is preliminary data.</text>
</comment>
<evidence type="ECO:0000256" key="1">
    <source>
        <dbReference type="SAM" id="MobiDB-lite"/>
    </source>
</evidence>
<protein>
    <submittedName>
        <fullName evidence="2">Uncharacterized protein</fullName>
    </submittedName>
</protein>
<dbReference type="EMBL" id="MNCJ02000316">
    <property type="protein sequence ID" value="KAF5823380.1"/>
    <property type="molecule type" value="Genomic_DNA"/>
</dbReference>
<sequence length="82" mass="8954">MDSHTTTSAAVTRGHPPAITRTLHPTGHRALSLSLTPLCLFLLTFSPLSQTPPFNGKLQIWKRNYTSGDLKLNRSGNARVSV</sequence>